<keyword evidence="2" id="KW-1003">Cell membrane</keyword>
<dbReference type="PROSITE" id="PS50111">
    <property type="entry name" value="CHEMOTAXIS_TRANSDUC_2"/>
    <property type="match status" value="1"/>
</dbReference>
<dbReference type="Pfam" id="PF00015">
    <property type="entry name" value="MCPsignal"/>
    <property type="match status" value="1"/>
</dbReference>
<dbReference type="InterPro" id="IPR003660">
    <property type="entry name" value="HAMP_dom"/>
</dbReference>
<dbReference type="RefSeq" id="WP_146809634.1">
    <property type="nucleotide sequence ID" value="NZ_BJXX01000076.1"/>
</dbReference>
<dbReference type="InterPro" id="IPR024478">
    <property type="entry name" value="HlyB_4HB_MCP"/>
</dbReference>
<dbReference type="PRINTS" id="PR00260">
    <property type="entry name" value="CHEMTRNSDUCR"/>
</dbReference>
<dbReference type="CDD" id="cd11386">
    <property type="entry name" value="MCP_signal"/>
    <property type="match status" value="1"/>
</dbReference>
<keyword evidence="7" id="KW-1133">Transmembrane helix</keyword>
<protein>
    <submittedName>
        <fullName evidence="10">Methyl-accepting chemotaxis protein</fullName>
    </submittedName>
</protein>
<dbReference type="OrthoDB" id="107771at2"/>
<gene>
    <name evidence="10" type="ORF">ADA01nite_18180</name>
</gene>
<reference evidence="10 11" key="1">
    <citation type="submission" date="2019-07" db="EMBL/GenBank/DDBJ databases">
        <title>Whole genome shotgun sequence of Aneurinibacillus danicus NBRC 102444.</title>
        <authorList>
            <person name="Hosoyama A."/>
            <person name="Uohara A."/>
            <person name="Ohji S."/>
            <person name="Ichikawa N."/>
        </authorList>
    </citation>
    <scope>NUCLEOTIDE SEQUENCE [LARGE SCALE GENOMIC DNA]</scope>
    <source>
        <strain evidence="10 11">NBRC 102444</strain>
    </source>
</reference>
<evidence type="ECO:0000313" key="11">
    <source>
        <dbReference type="Proteomes" id="UP000321157"/>
    </source>
</evidence>
<evidence type="ECO:0000256" key="4">
    <source>
        <dbReference type="ARBA" id="ARBA00023224"/>
    </source>
</evidence>
<evidence type="ECO:0000256" key="2">
    <source>
        <dbReference type="ARBA" id="ARBA00022475"/>
    </source>
</evidence>
<dbReference type="SUPFAM" id="SSF58104">
    <property type="entry name" value="Methyl-accepting chemotaxis protein (MCP) signaling domain"/>
    <property type="match status" value="1"/>
</dbReference>
<comment type="caution">
    <text evidence="10">The sequence shown here is derived from an EMBL/GenBank/DDBJ whole genome shotgun (WGS) entry which is preliminary data.</text>
</comment>
<dbReference type="GO" id="GO:0007165">
    <property type="term" value="P:signal transduction"/>
    <property type="evidence" value="ECO:0007669"/>
    <property type="project" value="UniProtKB-KW"/>
</dbReference>
<dbReference type="PROSITE" id="PS50885">
    <property type="entry name" value="HAMP"/>
    <property type="match status" value="1"/>
</dbReference>
<evidence type="ECO:0000256" key="1">
    <source>
        <dbReference type="ARBA" id="ARBA00004236"/>
    </source>
</evidence>
<dbReference type="EMBL" id="BJXX01000076">
    <property type="protein sequence ID" value="GEN34358.1"/>
    <property type="molecule type" value="Genomic_DNA"/>
</dbReference>
<dbReference type="Proteomes" id="UP000321157">
    <property type="component" value="Unassembled WGS sequence"/>
</dbReference>
<dbReference type="Pfam" id="PF00672">
    <property type="entry name" value="HAMP"/>
    <property type="match status" value="1"/>
</dbReference>
<keyword evidence="4 6" id="KW-0807">Transducer</keyword>
<dbReference type="AlphaFoldDB" id="A0A511V8Z7"/>
<dbReference type="PANTHER" id="PTHR32089">
    <property type="entry name" value="METHYL-ACCEPTING CHEMOTAXIS PROTEIN MCPB"/>
    <property type="match status" value="1"/>
</dbReference>
<evidence type="ECO:0000259" key="9">
    <source>
        <dbReference type="PROSITE" id="PS50885"/>
    </source>
</evidence>
<evidence type="ECO:0000256" key="7">
    <source>
        <dbReference type="SAM" id="Phobius"/>
    </source>
</evidence>
<keyword evidence="11" id="KW-1185">Reference proteome</keyword>
<sequence>MRVTIQTKLLISFILLAILAGVIGGLSYNLTSQTKKTYSDLIDKKAEVRLKAKSIEANIFQQNSNLYSYLLTQNEQFKNSLSKSSNQINQLIQSTLPLLTTEEDKRLLTEIKQLSEPYEKNINTTIELAENRLDLAQRKAIETVIPLGKIISDTAIELADRQEKLMQNERERSNAIIASASNMNLIFSIFIFVLSIAIGLYISRSISKPIRQVNEAVKVVANGDLTQTEIIVKNRDEVGELAASFNQMSQNLRELIREVGTSAEQVAASSEQLTASAEESTQAASQISAAIQEVAFGSENQLQGTEESAIAIEEVTQGLQKIAQSSQSVSETSAETAKSAEQGNKAIQQTINQMNEIQNSVNHSVVKVKLLNERSMEIKKIIDVITDISSQTNLLALNAAIEAARAGEHGKGFAVVADEVRKLAEQSSASADQIIELIRDIESNLNETIGAMDLVNKNVEIGVDVAGESGKAFEKILRAIEEVASQIQEVSSISEQLSANSQQVNASVQSIATIAKQVTSNSQNVVAASEEQSASMEEVTASASSLANMAENLQQTISKFKI</sequence>
<organism evidence="10 11">
    <name type="scientific">Aneurinibacillus danicus</name>
    <dbReference type="NCBI Taxonomy" id="267746"/>
    <lineage>
        <taxon>Bacteria</taxon>
        <taxon>Bacillati</taxon>
        <taxon>Bacillota</taxon>
        <taxon>Bacilli</taxon>
        <taxon>Bacillales</taxon>
        <taxon>Paenibacillaceae</taxon>
        <taxon>Aneurinibacillus group</taxon>
        <taxon>Aneurinibacillus</taxon>
    </lineage>
</organism>
<dbReference type="InterPro" id="IPR004089">
    <property type="entry name" value="MCPsignal_dom"/>
</dbReference>
<dbReference type="CDD" id="cd06225">
    <property type="entry name" value="HAMP"/>
    <property type="match status" value="1"/>
</dbReference>
<dbReference type="FunFam" id="1.10.287.950:FF:000001">
    <property type="entry name" value="Methyl-accepting chemotaxis sensory transducer"/>
    <property type="match status" value="1"/>
</dbReference>
<evidence type="ECO:0000259" key="8">
    <source>
        <dbReference type="PROSITE" id="PS50111"/>
    </source>
</evidence>
<comment type="similarity">
    <text evidence="5">Belongs to the methyl-accepting chemotaxis (MCP) protein family.</text>
</comment>
<dbReference type="SMART" id="SM00283">
    <property type="entry name" value="MA"/>
    <property type="match status" value="1"/>
</dbReference>
<feature type="transmembrane region" description="Helical" evidence="7">
    <location>
        <begin position="183"/>
        <end position="202"/>
    </location>
</feature>
<dbReference type="InterPro" id="IPR004090">
    <property type="entry name" value="Chemotax_Me-accpt_rcpt"/>
</dbReference>
<comment type="subcellular location">
    <subcellularLocation>
        <location evidence="1">Cell membrane</location>
    </subcellularLocation>
</comment>
<dbReference type="GO" id="GO:0006935">
    <property type="term" value="P:chemotaxis"/>
    <property type="evidence" value="ECO:0007669"/>
    <property type="project" value="InterPro"/>
</dbReference>
<dbReference type="GO" id="GO:0005886">
    <property type="term" value="C:plasma membrane"/>
    <property type="evidence" value="ECO:0007669"/>
    <property type="project" value="UniProtKB-SubCell"/>
</dbReference>
<dbReference type="GO" id="GO:0004888">
    <property type="term" value="F:transmembrane signaling receptor activity"/>
    <property type="evidence" value="ECO:0007669"/>
    <property type="project" value="InterPro"/>
</dbReference>
<accession>A0A511V8Z7</accession>
<keyword evidence="3 7" id="KW-0472">Membrane</keyword>
<proteinExistence type="inferred from homology"/>
<dbReference type="SMART" id="SM00304">
    <property type="entry name" value="HAMP"/>
    <property type="match status" value="1"/>
</dbReference>
<evidence type="ECO:0000256" key="3">
    <source>
        <dbReference type="ARBA" id="ARBA00023136"/>
    </source>
</evidence>
<feature type="domain" description="Methyl-accepting transducer" evidence="8">
    <location>
        <begin position="276"/>
        <end position="512"/>
    </location>
</feature>
<dbReference type="PANTHER" id="PTHR32089:SF112">
    <property type="entry name" value="LYSOZYME-LIKE PROTEIN-RELATED"/>
    <property type="match status" value="1"/>
</dbReference>
<dbReference type="Pfam" id="PF12729">
    <property type="entry name" value="4HB_MCP_1"/>
    <property type="match status" value="1"/>
</dbReference>
<keyword evidence="7" id="KW-0812">Transmembrane</keyword>
<name>A0A511V8Z7_9BACL</name>
<dbReference type="Gene3D" id="1.10.287.950">
    <property type="entry name" value="Methyl-accepting chemotaxis protein"/>
    <property type="match status" value="1"/>
</dbReference>
<feature type="domain" description="HAMP" evidence="9">
    <location>
        <begin position="204"/>
        <end position="257"/>
    </location>
</feature>
<dbReference type="Gene3D" id="6.10.340.10">
    <property type="match status" value="1"/>
</dbReference>
<evidence type="ECO:0000313" key="10">
    <source>
        <dbReference type="EMBL" id="GEN34358.1"/>
    </source>
</evidence>
<evidence type="ECO:0000256" key="5">
    <source>
        <dbReference type="ARBA" id="ARBA00029447"/>
    </source>
</evidence>
<evidence type="ECO:0000256" key="6">
    <source>
        <dbReference type="PROSITE-ProRule" id="PRU00284"/>
    </source>
</evidence>